<sequence>MPAPTASTSVVTVKTGGDRNGDTSVAPLAGVRLGLYEAEDGGTPAFTCVSDADGDCSFVVTGTAAGGANEGRQFWVRQIAAPDGWFVNDAFRTGGTVTTPYRFQTPRLAAATTYSSTATGPGGFMVGSGGSNRTASTGTWQSSRVNPALPERCGLRVALIMDLSGSMSGSVPALKTAADTFVDALQGTPSSMARFTFSSYSPATRGGANAPGLVSVSTLADAAAFKQTYAGWTNATAEGSTNWDRALYEPASATSQYDVAVVITDGMPTNYSIPGGPSGGASGSVTRFRELESGIASANALKNKGTRVLAVGVGEGTSGNAALNLASISGTEKYDGDNIATADYFQEADFAGAGAALRRLALAPCTPAVSVVKQIEAEDGTRTNAPAGWTFDAATQTPGVTVTSPQTTTGDGTGAVSFPLVYDGAESATLTVTERQQPGYEVVQQDGRNAVCTDRITEQPVAVTDDPGGGPGFSVDVGVLASVTCSVVNKAPPELVPASLTVDKQWSVTTDGAPQVYPEGEQPRELRADLTLGDPTGNGSSPWEWGTVRDGYAAGDQVGVSEAPRFAAGVDCDLTGVDFDGAELDPAAPSTTVTLAAGANRHQVTNHVTCRTKLTLAKRVLGGDADPDEWTLRAIGADGALPGPEGTGGSAGTTDVPVTPEARYQLAESLTGTDPSLLNYAQVDNRTNYQSNPLSTGSMNCIAYDRDGTELLGWNDGINGGVNVPLGTHVTCTAINETVSLTLIKEVEGGTAVPDDWRITATPVEPDPAGVPTQTVTGAPGPAGAVITVRPGQAYQITEDGGPGGYELTSSTCRTDDGVAGPRDLVLTVNSGQRGTCTLVNTAVPPSPATLTLVKEVDNRYGGTARPTDWTLHADGTAQRLEGVTGSPEVTGVQVDSGRYVLAERGPDGYDASDWSCGADGEEPGPVADSAVDIAPGQDVTCTITNSHRKPGPKPTPDPSPGPHPPGPLPDTGLAGAWLGAGALLLVAAGAWLVVRVRRSARG</sequence>
<dbReference type="InterPro" id="IPR002035">
    <property type="entry name" value="VWF_A"/>
</dbReference>
<dbReference type="Gene3D" id="3.40.50.410">
    <property type="entry name" value="von Willebrand factor, type A domain"/>
    <property type="match status" value="1"/>
</dbReference>
<gene>
    <name evidence="4" type="ORF">G9U55_14090</name>
</gene>
<dbReference type="InterPro" id="IPR036465">
    <property type="entry name" value="vWFA_dom_sf"/>
</dbReference>
<keyword evidence="2" id="KW-0472">Membrane</keyword>
<name>A0ABX7EG33_9ACTN</name>
<evidence type="ECO:0000259" key="3">
    <source>
        <dbReference type="PROSITE" id="PS50234"/>
    </source>
</evidence>
<accession>A0ABX7EG33</accession>
<feature type="region of interest" description="Disordered" evidence="1">
    <location>
        <begin position="943"/>
        <end position="973"/>
    </location>
</feature>
<feature type="transmembrane region" description="Helical" evidence="2">
    <location>
        <begin position="975"/>
        <end position="995"/>
    </location>
</feature>
<dbReference type="Pfam" id="PF19403">
    <property type="entry name" value="SpaA_2"/>
    <property type="match status" value="3"/>
</dbReference>
<proteinExistence type="predicted"/>
<feature type="domain" description="VWFA" evidence="3">
    <location>
        <begin position="156"/>
        <end position="375"/>
    </location>
</feature>
<evidence type="ECO:0000256" key="1">
    <source>
        <dbReference type="SAM" id="MobiDB-lite"/>
    </source>
</evidence>
<feature type="region of interest" description="Disordered" evidence="1">
    <location>
        <begin position="1"/>
        <end position="23"/>
    </location>
</feature>
<dbReference type="CDD" id="cd00198">
    <property type="entry name" value="vWFA"/>
    <property type="match status" value="1"/>
</dbReference>
<dbReference type="PROSITE" id="PS50234">
    <property type="entry name" value="VWFA"/>
    <property type="match status" value="1"/>
</dbReference>
<reference evidence="4 5" key="1">
    <citation type="submission" date="2020-03" db="EMBL/GenBank/DDBJ databases">
        <title>Genome mining and metabolic profiling illuminate the polycyclic tetramate macrolactams from Streptomyces koyangensis SCSIO 5802.</title>
        <authorList>
            <person name="Ding W."/>
        </authorList>
    </citation>
    <scope>NUCLEOTIDE SEQUENCE [LARGE SCALE GENOMIC DNA]</scope>
    <source>
        <strain evidence="4 5">SCSIO 5802</strain>
    </source>
</reference>
<evidence type="ECO:0000256" key="2">
    <source>
        <dbReference type="SAM" id="Phobius"/>
    </source>
</evidence>
<dbReference type="InterPro" id="IPR045826">
    <property type="entry name" value="SpaA_PFL_dom_2"/>
</dbReference>
<organism evidence="4 5">
    <name type="scientific">Streptomyces koyangensis</name>
    <dbReference type="NCBI Taxonomy" id="188770"/>
    <lineage>
        <taxon>Bacteria</taxon>
        <taxon>Bacillati</taxon>
        <taxon>Actinomycetota</taxon>
        <taxon>Actinomycetes</taxon>
        <taxon>Kitasatosporales</taxon>
        <taxon>Streptomycetaceae</taxon>
        <taxon>Streptomyces</taxon>
        <taxon>Streptomyces aurantiacus group</taxon>
    </lineage>
</organism>
<keyword evidence="2" id="KW-1133">Transmembrane helix</keyword>
<dbReference type="EMBL" id="CP049945">
    <property type="protein sequence ID" value="QRF03220.1"/>
    <property type="molecule type" value="Genomic_DNA"/>
</dbReference>
<dbReference type="SUPFAM" id="SSF53300">
    <property type="entry name" value="vWA-like"/>
    <property type="match status" value="1"/>
</dbReference>
<dbReference type="RefSeq" id="WP_203214884.1">
    <property type="nucleotide sequence ID" value="NZ_CP049945.1"/>
</dbReference>
<feature type="compositionally biased region" description="Pro residues" evidence="1">
    <location>
        <begin position="953"/>
        <end position="969"/>
    </location>
</feature>
<dbReference type="Proteomes" id="UP000596311">
    <property type="component" value="Chromosome"/>
</dbReference>
<evidence type="ECO:0000313" key="5">
    <source>
        <dbReference type="Proteomes" id="UP000596311"/>
    </source>
</evidence>
<protein>
    <submittedName>
        <fullName evidence="4">VWA domain-containing protein</fullName>
    </submittedName>
</protein>
<evidence type="ECO:0000313" key="4">
    <source>
        <dbReference type="EMBL" id="QRF03220.1"/>
    </source>
</evidence>
<keyword evidence="2" id="KW-0812">Transmembrane</keyword>
<feature type="compositionally biased region" description="Polar residues" evidence="1">
    <location>
        <begin position="1"/>
        <end position="12"/>
    </location>
</feature>
<keyword evidence="5" id="KW-1185">Reference proteome</keyword>